<keyword evidence="11 12" id="KW-0472">Membrane</keyword>
<dbReference type="SMART" id="SM00387">
    <property type="entry name" value="HATPase_c"/>
    <property type="match status" value="1"/>
</dbReference>
<comment type="subcellular location">
    <subcellularLocation>
        <location evidence="2">Cell membrane</location>
        <topology evidence="2">Multi-pass membrane protein</topology>
    </subcellularLocation>
</comment>
<dbReference type="HOGENOM" id="CLU_020473_6_1_9"/>
<sequence length="495" mass="56141">MTFLYNNNKDQVLNIALISKEGEPISVVPAARFRKNFDVGEEEWFVNALNKTENIHFTRPHVQKLFEKGNNGYRWVISMSRAVEITNGGSTEQAVLLIDMVYQGLDSVLDEVSLGNGGYIYLIDSTGEIIWHPKFELIASGRVKENNLVAATYSDGSIEEEFNNTARTVVIKTVGYTGWKLVGVIKGTGISLNTIKTRLFIVFVIFLIVFIVVFINSYISFRVTDPIRELEKSVKKLEEGNLDADIYMGGSYEIQHLGKSVQDMKYRIKGLMQDIVTEHEEKRKSEFDSLQAQINPHFLYNTLDVIVWQIENEKQSEAVHTVTALARFFRLSLGKGKNIVTVKAEIDHVKNYLMIQHMRFKNKFDYEFDIAEDVLELSSLKLMLQPLVENAIYHGMEFMDGDGLIKIKAWREADELYLSVTDNGLGMTEEKVAMVLEGKSNSGNGRGSGIGVKNVNERIKLYFGEDYGLKIDSEPDVGTTIIIHLPAKKYEEENI</sequence>
<dbReference type="AlphaFoldDB" id="V2Z8B5"/>
<dbReference type="Proteomes" id="UP000018227">
    <property type="component" value="Unassembled WGS sequence"/>
</dbReference>
<evidence type="ECO:0000256" key="8">
    <source>
        <dbReference type="ARBA" id="ARBA00022777"/>
    </source>
</evidence>
<dbReference type="InterPro" id="IPR003594">
    <property type="entry name" value="HATPase_dom"/>
</dbReference>
<dbReference type="PANTHER" id="PTHR34220:SF7">
    <property type="entry name" value="SENSOR HISTIDINE KINASE YPDA"/>
    <property type="match status" value="1"/>
</dbReference>
<evidence type="ECO:0000256" key="3">
    <source>
        <dbReference type="ARBA" id="ARBA00012438"/>
    </source>
</evidence>
<evidence type="ECO:0000256" key="1">
    <source>
        <dbReference type="ARBA" id="ARBA00000085"/>
    </source>
</evidence>
<dbReference type="Pfam" id="PF02743">
    <property type="entry name" value="dCache_1"/>
    <property type="match status" value="1"/>
</dbReference>
<dbReference type="InterPro" id="IPR033479">
    <property type="entry name" value="dCache_1"/>
</dbReference>
<evidence type="ECO:0000256" key="5">
    <source>
        <dbReference type="ARBA" id="ARBA00022553"/>
    </source>
</evidence>
<proteinExistence type="predicted"/>
<dbReference type="Gene3D" id="3.30.565.10">
    <property type="entry name" value="Histidine kinase-like ATPase, C-terminal domain"/>
    <property type="match status" value="1"/>
</dbReference>
<dbReference type="SUPFAM" id="SSF158472">
    <property type="entry name" value="HAMP domain-like"/>
    <property type="match status" value="1"/>
</dbReference>
<accession>V2Z8B5</accession>
<dbReference type="PROSITE" id="PS50885">
    <property type="entry name" value="HAMP"/>
    <property type="match status" value="1"/>
</dbReference>
<keyword evidence="6" id="KW-0808">Transferase</keyword>
<feature type="domain" description="HAMP" evidence="14">
    <location>
        <begin position="221"/>
        <end position="273"/>
    </location>
</feature>
<dbReference type="InterPro" id="IPR004358">
    <property type="entry name" value="Sig_transdc_His_kin-like_C"/>
</dbReference>
<dbReference type="STRING" id="592026.GCWU0000282_002044"/>
<keyword evidence="16" id="KW-1185">Reference proteome</keyword>
<keyword evidence="7 12" id="KW-0812">Transmembrane</keyword>
<dbReference type="SUPFAM" id="SSF55874">
    <property type="entry name" value="ATPase domain of HSP90 chaperone/DNA topoisomerase II/histidine kinase"/>
    <property type="match status" value="1"/>
</dbReference>
<evidence type="ECO:0000259" key="13">
    <source>
        <dbReference type="PROSITE" id="PS50109"/>
    </source>
</evidence>
<evidence type="ECO:0000256" key="9">
    <source>
        <dbReference type="ARBA" id="ARBA00022989"/>
    </source>
</evidence>
<dbReference type="PANTHER" id="PTHR34220">
    <property type="entry name" value="SENSOR HISTIDINE KINASE YPDA"/>
    <property type="match status" value="1"/>
</dbReference>
<dbReference type="CDD" id="cd06225">
    <property type="entry name" value="HAMP"/>
    <property type="match status" value="1"/>
</dbReference>
<comment type="caution">
    <text evidence="15">The sequence shown here is derived from an EMBL/GenBank/DDBJ whole genome shotgun (WGS) entry which is preliminary data.</text>
</comment>
<evidence type="ECO:0000256" key="6">
    <source>
        <dbReference type="ARBA" id="ARBA00022679"/>
    </source>
</evidence>
<dbReference type="PROSITE" id="PS50109">
    <property type="entry name" value="HIS_KIN"/>
    <property type="match status" value="1"/>
</dbReference>
<dbReference type="InterPro" id="IPR036890">
    <property type="entry name" value="HATPase_C_sf"/>
</dbReference>
<evidence type="ECO:0000313" key="16">
    <source>
        <dbReference type="Proteomes" id="UP000018227"/>
    </source>
</evidence>
<dbReference type="Pfam" id="PF00672">
    <property type="entry name" value="HAMP"/>
    <property type="match status" value="1"/>
</dbReference>
<dbReference type="InterPro" id="IPR003660">
    <property type="entry name" value="HAMP_dom"/>
</dbReference>
<evidence type="ECO:0000256" key="7">
    <source>
        <dbReference type="ARBA" id="ARBA00022692"/>
    </source>
</evidence>
<dbReference type="InterPro" id="IPR005467">
    <property type="entry name" value="His_kinase_dom"/>
</dbReference>
<evidence type="ECO:0000256" key="12">
    <source>
        <dbReference type="SAM" id="Phobius"/>
    </source>
</evidence>
<keyword evidence="10" id="KW-0902">Two-component regulatory system</keyword>
<evidence type="ECO:0000313" key="15">
    <source>
        <dbReference type="EMBL" id="ESL03170.1"/>
    </source>
</evidence>
<dbReference type="Pfam" id="PF02518">
    <property type="entry name" value="HATPase_c"/>
    <property type="match status" value="1"/>
</dbReference>
<name>V2Z8B5_9FIRM</name>
<protein>
    <recommendedName>
        <fullName evidence="3">histidine kinase</fullName>
        <ecNumber evidence="3">2.7.13.3</ecNumber>
    </recommendedName>
</protein>
<evidence type="ECO:0000256" key="2">
    <source>
        <dbReference type="ARBA" id="ARBA00004651"/>
    </source>
</evidence>
<dbReference type="SMART" id="SM00304">
    <property type="entry name" value="HAMP"/>
    <property type="match status" value="1"/>
</dbReference>
<keyword evidence="9 12" id="KW-1133">Transmembrane helix</keyword>
<dbReference type="EMBL" id="ACIL03000013">
    <property type="protein sequence ID" value="ESL03170.1"/>
    <property type="molecule type" value="Genomic_DNA"/>
</dbReference>
<dbReference type="PRINTS" id="PR00344">
    <property type="entry name" value="BCTRLSENSOR"/>
</dbReference>
<keyword evidence="4" id="KW-1003">Cell membrane</keyword>
<feature type="domain" description="Histidine kinase" evidence="13">
    <location>
        <begin position="380"/>
        <end position="489"/>
    </location>
</feature>
<dbReference type="Pfam" id="PF06580">
    <property type="entry name" value="His_kinase"/>
    <property type="match status" value="1"/>
</dbReference>
<comment type="catalytic activity">
    <reaction evidence="1">
        <text>ATP + protein L-histidine = ADP + protein N-phospho-L-histidine.</text>
        <dbReference type="EC" id="2.7.13.3"/>
    </reaction>
</comment>
<keyword evidence="5" id="KW-0597">Phosphoprotein</keyword>
<dbReference type="GO" id="GO:0005886">
    <property type="term" value="C:plasma membrane"/>
    <property type="evidence" value="ECO:0007669"/>
    <property type="project" value="UniProtKB-SubCell"/>
</dbReference>
<dbReference type="Gene3D" id="3.30.450.20">
    <property type="entry name" value="PAS domain"/>
    <property type="match status" value="2"/>
</dbReference>
<evidence type="ECO:0000256" key="4">
    <source>
        <dbReference type="ARBA" id="ARBA00022475"/>
    </source>
</evidence>
<feature type="transmembrane region" description="Helical" evidence="12">
    <location>
        <begin position="199"/>
        <end position="219"/>
    </location>
</feature>
<keyword evidence="8 15" id="KW-0418">Kinase</keyword>
<dbReference type="InterPro" id="IPR010559">
    <property type="entry name" value="Sig_transdc_His_kin_internal"/>
</dbReference>
<evidence type="ECO:0000259" key="14">
    <source>
        <dbReference type="PROSITE" id="PS50885"/>
    </source>
</evidence>
<dbReference type="EC" id="2.7.13.3" evidence="3"/>
<dbReference type="eggNOG" id="COG2972">
    <property type="taxonomic scope" value="Bacteria"/>
</dbReference>
<evidence type="ECO:0000256" key="11">
    <source>
        <dbReference type="ARBA" id="ARBA00023136"/>
    </source>
</evidence>
<gene>
    <name evidence="15" type="ORF">GCWU0000282_002044</name>
</gene>
<evidence type="ECO:0000256" key="10">
    <source>
        <dbReference type="ARBA" id="ARBA00023012"/>
    </source>
</evidence>
<dbReference type="GO" id="GO:0000155">
    <property type="term" value="F:phosphorelay sensor kinase activity"/>
    <property type="evidence" value="ECO:0007669"/>
    <property type="project" value="InterPro"/>
</dbReference>
<dbReference type="CDD" id="cd12912">
    <property type="entry name" value="PDC2_MCP_like"/>
    <property type="match status" value="1"/>
</dbReference>
<dbReference type="Gene3D" id="6.10.340.10">
    <property type="match status" value="1"/>
</dbReference>
<organism evidence="15 16">
    <name type="scientific">Catonella morbi ATCC 51271</name>
    <dbReference type="NCBI Taxonomy" id="592026"/>
    <lineage>
        <taxon>Bacteria</taxon>
        <taxon>Bacillati</taxon>
        <taxon>Bacillota</taxon>
        <taxon>Clostridia</taxon>
        <taxon>Lachnospirales</taxon>
        <taxon>Lachnospiraceae</taxon>
        <taxon>Catonella</taxon>
    </lineage>
</organism>
<reference evidence="15 16" key="1">
    <citation type="submission" date="2013-06" db="EMBL/GenBank/DDBJ databases">
        <authorList>
            <person name="Weinstock G."/>
            <person name="Sodergren E."/>
            <person name="Clifton S."/>
            <person name="Fulton L."/>
            <person name="Fulton B."/>
            <person name="Courtney L."/>
            <person name="Fronick C."/>
            <person name="Harrison M."/>
            <person name="Strong C."/>
            <person name="Farmer C."/>
            <person name="Delahaunty K."/>
            <person name="Markovic C."/>
            <person name="Hall O."/>
            <person name="Minx P."/>
            <person name="Tomlinson C."/>
            <person name="Mitreva M."/>
            <person name="Nelson J."/>
            <person name="Hou S."/>
            <person name="Wollam A."/>
            <person name="Pepin K.H."/>
            <person name="Johnson M."/>
            <person name="Bhonagiri V."/>
            <person name="Nash W.E."/>
            <person name="Warren W."/>
            <person name="Chinwalla A."/>
            <person name="Mardis E.R."/>
            <person name="Wilson R.K."/>
        </authorList>
    </citation>
    <scope>NUCLEOTIDE SEQUENCE [LARGE SCALE GENOMIC DNA]</scope>
    <source>
        <strain evidence="15 16">ATCC 51271</strain>
    </source>
</reference>
<dbReference type="InterPro" id="IPR050640">
    <property type="entry name" value="Bact_2-comp_sensor_kinase"/>
</dbReference>